<reference evidence="1" key="1">
    <citation type="journal article" date="2020" name="Nature">
        <title>Giant virus diversity and host interactions through global metagenomics.</title>
        <authorList>
            <person name="Schulz F."/>
            <person name="Roux S."/>
            <person name="Paez-Espino D."/>
            <person name="Jungbluth S."/>
            <person name="Walsh D.A."/>
            <person name="Denef V.J."/>
            <person name="McMahon K.D."/>
            <person name="Konstantinidis K.T."/>
            <person name="Eloe-Fadrosh E.A."/>
            <person name="Kyrpides N.C."/>
            <person name="Woyke T."/>
        </authorList>
    </citation>
    <scope>NUCLEOTIDE SEQUENCE</scope>
    <source>
        <strain evidence="1">GVMAG-M-3300023184-177</strain>
    </source>
</reference>
<organism evidence="1">
    <name type="scientific">viral metagenome</name>
    <dbReference type="NCBI Taxonomy" id="1070528"/>
    <lineage>
        <taxon>unclassified sequences</taxon>
        <taxon>metagenomes</taxon>
        <taxon>organismal metagenomes</taxon>
    </lineage>
</organism>
<name>A0A6C0HW74_9ZZZZ</name>
<protein>
    <submittedName>
        <fullName evidence="1">Uncharacterized protein</fullName>
    </submittedName>
</protein>
<accession>A0A6C0HW74</accession>
<dbReference type="EMBL" id="MN740025">
    <property type="protein sequence ID" value="QHT84744.1"/>
    <property type="molecule type" value="Genomic_DNA"/>
</dbReference>
<sequence length="42" mass="4955">MDTSIYTWNHLLFTADILVQKGCLDETKLKIIIDIVDYNQRL</sequence>
<dbReference type="AlphaFoldDB" id="A0A6C0HW74"/>
<evidence type="ECO:0000313" key="1">
    <source>
        <dbReference type="EMBL" id="QHT84744.1"/>
    </source>
</evidence>
<proteinExistence type="predicted"/>